<reference evidence="4" key="5">
    <citation type="submission" date="2016-10" db="EMBL/GenBank/DDBJ databases">
        <authorList>
            <consortium name="Candida Genome Database"/>
        </authorList>
    </citation>
    <scope>NUCLEOTIDE SEQUENCE</scope>
    <source>
        <strain evidence="4">SC5314</strain>
    </source>
</reference>
<protein>
    <submittedName>
        <fullName evidence="5">Alpha/beta hydrolase family protein</fullName>
    </submittedName>
</protein>
<evidence type="ECO:0000313" key="6">
    <source>
        <dbReference type="Proteomes" id="UP000000559"/>
    </source>
</evidence>
<proteinExistence type="predicted"/>
<reference evidence="4" key="4">
    <citation type="submission" date="2016-10" db="EMBL/GenBank/DDBJ databases">
        <authorList>
            <person name="Muzzey D."/>
            <person name="Schwartz K."/>
            <person name="Weissman J.S."/>
            <person name="Sherlock G."/>
        </authorList>
    </citation>
    <scope>NUCLEOTIDE SEQUENCE</scope>
    <source>
        <strain evidence="4">SC5314</strain>
    </source>
</reference>
<reference evidence="4 6" key="2">
    <citation type="journal article" date="2007" name="Genome Biol.">
        <title>Assembly of the Candida albicans genome into sixteen supercontigs aligned on the eight chromosomes.</title>
        <authorList>
            <person name="van het Hoog M."/>
            <person name="Rast T.J."/>
            <person name="Martchenko M."/>
            <person name="Grindle S."/>
            <person name="Dignard D."/>
            <person name="Hogues H."/>
            <person name="Cuomo C."/>
            <person name="Berriman M."/>
            <person name="Scherer S."/>
            <person name="Magee B.B."/>
            <person name="Whiteway M."/>
            <person name="Chibana H."/>
            <person name="Nantel A."/>
            <person name="Magee P.T."/>
        </authorList>
    </citation>
    <scope>GENOME REANNOTATION</scope>
    <source>
        <strain evidence="4">SC5314</strain>
        <strain evidence="6">SC5314 / ATCC MYA-2876</strain>
    </source>
</reference>
<dbReference type="CGD" id="CAL0000180622">
    <property type="gene designation" value="orf19.7943"/>
</dbReference>
<evidence type="ECO:0000259" key="1">
    <source>
        <dbReference type="Pfam" id="PF00561"/>
    </source>
</evidence>
<dbReference type="SUPFAM" id="SSF53474">
    <property type="entry name" value="alpha/beta-Hydrolases"/>
    <property type="match status" value="1"/>
</dbReference>
<dbReference type="OrthoDB" id="7457040at2759"/>
<dbReference type="PANTHER" id="PTHR42886:SF23">
    <property type="entry name" value="1-ACYLGLYCEROL-3-PHOSPHATE O-ACYLTRANSFERASE ICT1-RELATED"/>
    <property type="match status" value="1"/>
</dbReference>
<dbReference type="VEuPathDB" id="FungiDB:C3_03130C_A"/>
<sequence>MGVFGRGAVSRISIRSIHLRNTTNFVVPENYKPNRSLLKQLPWKAGLDIWWKSLSPNRLSDLQKDLVEFMLPSHLQENQRIIKEFKKTTIDDKGNYINEVGFKIINNKDKPTKHLVFIHGYGASLGCFARNFQIINKFKDTDYNYHVHFLDNLTFGLSSNPRVNNDTINYWRIPATAIVKLFDKTPTDSKKLYRKYYKLIEGYQLDPENFEKYRSYFTPILKDLENFYCSAIEKWRLNNDIESIDYLVGHSFGGYWCGSYALKYPENVNNLVLLSPVGIERHVQAVTNTDPISDRIEVPTLDPTSYKFLSRLPILSKKHILSWYYKLPHLPRLLPFLGPWGAQLYFKMWMGKLYKINKLIDKHGGAQAIFNSNNDLVYGSEKELTLIIEYLYNSITSGTNSDIYSRYLLTTATTSKWPLYDKFYQAVKEDPAKLKFKFHIMYGQFDFMNSEAGEKLVKLLNENKVGAKYYEISEGGHNLYIDNPFDTNQKIFEIVSQDATKANNND</sequence>
<dbReference type="GO" id="GO:0004623">
    <property type="term" value="F:phospholipase A2 activity"/>
    <property type="evidence" value="ECO:0000318"/>
    <property type="project" value="GO_Central"/>
</dbReference>
<evidence type="ECO:0000313" key="4">
    <source>
        <dbReference type="EMBL" id="AOW28344.1"/>
    </source>
</evidence>
<dbReference type="AlphaFoldDB" id="A0A1D8PJM5"/>
<dbReference type="STRING" id="237561.A0A1D8PJM5"/>
<dbReference type="EMBL" id="CP017625">
    <property type="protein sequence ID" value="AOW28344.1"/>
    <property type="molecule type" value="Genomic_DNA"/>
</dbReference>
<gene>
    <name evidence="3 5" type="primary">ECM18</name>
    <name evidence="4" type="ordered locus">CAALFM_C303130CA</name>
    <name evidence="5" type="ordered locus">CAALFM_C303630WA</name>
    <name evidence="3" type="ordered locus">orf19.14220</name>
    <name evidence="2" type="ordered locus">orf19.7943</name>
</gene>
<evidence type="ECO:0000313" key="2">
    <source>
        <dbReference type="CGD" id="CAL0000180622"/>
    </source>
</evidence>
<reference evidence="4 6" key="1">
    <citation type="journal article" date="2004" name="Proc. Natl. Acad. Sci. U.S.A.">
        <title>The diploid genome sequence of Candida albicans.</title>
        <authorList>
            <person name="Jones T."/>
            <person name="Federspiel N.A."/>
            <person name="Chibana H."/>
            <person name="Dungan J."/>
            <person name="Kalman S."/>
            <person name="Magee B.B."/>
            <person name="Newport G."/>
            <person name="Thorstenson Y.R."/>
            <person name="Agabian N."/>
            <person name="Magee P.T."/>
            <person name="Davis R.W."/>
            <person name="Scherer S."/>
        </authorList>
    </citation>
    <scope>NUCLEOTIDE SEQUENCE [LARGE SCALE GENOMIC DNA]</scope>
    <source>
        <strain evidence="4">SC5314</strain>
        <strain evidence="6">SC5314 / ATCC MYA-2876</strain>
    </source>
</reference>
<dbReference type="RefSeq" id="XP_712759.2">
    <property type="nucleotide sequence ID" value="XM_707666.2"/>
</dbReference>
<accession>A0A1D8PJM5</accession>
<dbReference type="GO" id="GO:0005743">
    <property type="term" value="C:mitochondrial inner membrane"/>
    <property type="evidence" value="ECO:0000318"/>
    <property type="project" value="GO_Central"/>
</dbReference>
<dbReference type="Gene3D" id="3.40.50.1820">
    <property type="entry name" value="alpha/beta hydrolase"/>
    <property type="match status" value="1"/>
</dbReference>
<dbReference type="eggNOG" id="KOG4409">
    <property type="taxonomic scope" value="Eukaryota"/>
</dbReference>
<dbReference type="EMBL" id="CP017625">
    <property type="protein sequence ID" value="AOW28391.1"/>
    <property type="molecule type" value="Genomic_DNA"/>
</dbReference>
<dbReference type="FunCoup" id="A0A1D8PJM5">
    <property type="interactions" value="304"/>
</dbReference>
<dbReference type="GeneID" id="3638421"/>
<keyword evidence="6" id="KW-1185">Reference proteome</keyword>
<reference evidence="4 6" key="3">
    <citation type="journal article" date="2013" name="Genome Biol.">
        <title>Assembly of a phased diploid Candida albicans genome facilitates allele-specific measurements and provides a simple model for repeat and indel structure.</title>
        <authorList>
            <person name="Muzzey D."/>
            <person name="Schwartz K."/>
            <person name="Weissman J.S."/>
            <person name="Sherlock G."/>
        </authorList>
    </citation>
    <scope>NUCLEOTIDE SEQUENCE [LARGE SCALE GENOMIC DNA]</scope>
    <source>
        <strain evidence="4">SC5314</strain>
        <strain evidence="6">SC5314 / ATCC MYA-2876</strain>
    </source>
</reference>
<dbReference type="GO" id="GO:0042171">
    <property type="term" value="F:lysophosphatidic acid acyltransferase activity"/>
    <property type="evidence" value="ECO:0000318"/>
    <property type="project" value="GO_Central"/>
</dbReference>
<dbReference type="RefSeq" id="XP_720007.2">
    <property type="nucleotide sequence ID" value="XM_714914.2"/>
</dbReference>
<dbReference type="GO" id="GO:0055088">
    <property type="term" value="P:lipid homeostasis"/>
    <property type="evidence" value="ECO:0000318"/>
    <property type="project" value="GO_Central"/>
</dbReference>
<dbReference type="GeneID" id="3645655"/>
<dbReference type="Pfam" id="PF00561">
    <property type="entry name" value="Abhydrolase_1"/>
    <property type="match status" value="1"/>
</dbReference>
<dbReference type="InterPro" id="IPR029058">
    <property type="entry name" value="AB_hydrolase_fold"/>
</dbReference>
<dbReference type="KEGG" id="cal:CAALFM_C303130CA"/>
<name>A0A1D8PJM5_CANAL</name>
<dbReference type="Proteomes" id="UP000000559">
    <property type="component" value="Chromosome 3"/>
</dbReference>
<dbReference type="CGD" id="CAL0000188060">
    <property type="gene designation" value="ECM18"/>
</dbReference>
<keyword evidence="5" id="KW-0378">Hydrolase</keyword>
<dbReference type="VEuPathDB" id="FungiDB:C3_03630W_A"/>
<evidence type="ECO:0000313" key="5">
    <source>
        <dbReference type="EMBL" id="AOW28391.1"/>
    </source>
</evidence>
<dbReference type="KEGG" id="cal:CAALFM_C303630WA"/>
<dbReference type="PANTHER" id="PTHR42886">
    <property type="entry name" value="RE40534P-RELATED"/>
    <property type="match status" value="1"/>
</dbReference>
<evidence type="ECO:0000313" key="3">
    <source>
        <dbReference type="CGD" id="CAL0000188060"/>
    </source>
</evidence>
<feature type="domain" description="AB hydrolase-1" evidence="1">
    <location>
        <begin position="113"/>
        <end position="279"/>
    </location>
</feature>
<dbReference type="GO" id="GO:0006654">
    <property type="term" value="P:phosphatidic acid biosynthetic process"/>
    <property type="evidence" value="ECO:0000318"/>
    <property type="project" value="GO_Central"/>
</dbReference>
<dbReference type="InterPro" id="IPR000073">
    <property type="entry name" value="AB_hydrolase_1"/>
</dbReference>
<dbReference type="OMA" id="YGQYDFM"/>
<organism evidence="4 6">
    <name type="scientific">Candida albicans (strain SC5314 / ATCC MYA-2876)</name>
    <name type="common">Yeast</name>
    <dbReference type="NCBI Taxonomy" id="237561"/>
    <lineage>
        <taxon>Eukaryota</taxon>
        <taxon>Fungi</taxon>
        <taxon>Dikarya</taxon>
        <taxon>Ascomycota</taxon>
        <taxon>Saccharomycotina</taxon>
        <taxon>Pichiomycetes</taxon>
        <taxon>Debaryomycetaceae</taxon>
        <taxon>Candida/Lodderomyces clade</taxon>
        <taxon>Candida</taxon>
    </lineage>
</organism>